<sequence length="192" mass="21898">MLFPDSVSEKLGISNYMSTGNSDKTVLLCDDCRPCLGLGLPPHNIITYSVKRRQLAEPVCVIVSHAHLFVSSYCFAFSQDFSFKSEIDESHLVRDQDCMADGVDALPTKSCTLVLRCHHRVWSRIVIQQRNARYEKSRPLFSKRLFQFRQGVTLPRSIDGYNLQKVQEKVNSSSVYKALRFPAVFLEVYQAV</sequence>
<organism evidence="1 2">
    <name type="scientific">Trichonephila clavipes</name>
    <name type="common">Golden silk orbweaver</name>
    <name type="synonym">Nephila clavipes</name>
    <dbReference type="NCBI Taxonomy" id="2585209"/>
    <lineage>
        <taxon>Eukaryota</taxon>
        <taxon>Metazoa</taxon>
        <taxon>Ecdysozoa</taxon>
        <taxon>Arthropoda</taxon>
        <taxon>Chelicerata</taxon>
        <taxon>Arachnida</taxon>
        <taxon>Araneae</taxon>
        <taxon>Araneomorphae</taxon>
        <taxon>Entelegynae</taxon>
        <taxon>Araneoidea</taxon>
        <taxon>Nephilidae</taxon>
        <taxon>Trichonephila</taxon>
    </lineage>
</organism>
<evidence type="ECO:0000313" key="2">
    <source>
        <dbReference type="Proteomes" id="UP000887159"/>
    </source>
</evidence>
<proteinExistence type="predicted"/>
<dbReference type="EMBL" id="BMAU01021187">
    <property type="protein sequence ID" value="GFX95498.1"/>
    <property type="molecule type" value="Genomic_DNA"/>
</dbReference>
<dbReference type="AlphaFoldDB" id="A0A8X6RI92"/>
<protein>
    <submittedName>
        <fullName evidence="1">Uncharacterized protein</fullName>
    </submittedName>
</protein>
<keyword evidence="2" id="KW-1185">Reference proteome</keyword>
<gene>
    <name evidence="1" type="ORF">TNCV_4825131</name>
</gene>
<reference evidence="1" key="1">
    <citation type="submission" date="2020-08" db="EMBL/GenBank/DDBJ databases">
        <title>Multicomponent nature underlies the extraordinary mechanical properties of spider dragline silk.</title>
        <authorList>
            <person name="Kono N."/>
            <person name="Nakamura H."/>
            <person name="Mori M."/>
            <person name="Yoshida Y."/>
            <person name="Ohtoshi R."/>
            <person name="Malay A.D."/>
            <person name="Moran D.A.P."/>
            <person name="Tomita M."/>
            <person name="Numata K."/>
            <person name="Arakawa K."/>
        </authorList>
    </citation>
    <scope>NUCLEOTIDE SEQUENCE</scope>
</reference>
<dbReference type="Proteomes" id="UP000887159">
    <property type="component" value="Unassembled WGS sequence"/>
</dbReference>
<evidence type="ECO:0000313" key="1">
    <source>
        <dbReference type="EMBL" id="GFX95498.1"/>
    </source>
</evidence>
<accession>A0A8X6RI92</accession>
<name>A0A8X6RI92_TRICX</name>
<comment type="caution">
    <text evidence="1">The sequence shown here is derived from an EMBL/GenBank/DDBJ whole genome shotgun (WGS) entry which is preliminary data.</text>
</comment>